<reference evidence="3" key="1">
    <citation type="journal article" date="2019" name="Int. J. Syst. Evol. Microbiol.">
        <title>The Global Catalogue of Microorganisms (GCM) 10K type strain sequencing project: providing services to taxonomists for standard genome sequencing and annotation.</title>
        <authorList>
            <consortium name="The Broad Institute Genomics Platform"/>
            <consortium name="The Broad Institute Genome Sequencing Center for Infectious Disease"/>
            <person name="Wu L."/>
            <person name="Ma J."/>
        </authorList>
    </citation>
    <scope>NUCLEOTIDE SEQUENCE [LARGE SCALE GENOMIC DNA]</scope>
    <source>
        <strain evidence="3">JCM 4376</strain>
    </source>
</reference>
<keyword evidence="3" id="KW-1185">Reference proteome</keyword>
<evidence type="ECO:0000313" key="2">
    <source>
        <dbReference type="EMBL" id="GGV78965.1"/>
    </source>
</evidence>
<feature type="region of interest" description="Disordered" evidence="1">
    <location>
        <begin position="1"/>
        <end position="22"/>
    </location>
</feature>
<protein>
    <submittedName>
        <fullName evidence="2">Uncharacterized protein</fullName>
    </submittedName>
</protein>
<gene>
    <name evidence="2" type="ORF">GCM10015535_14620</name>
</gene>
<dbReference type="EMBL" id="BMTF01000004">
    <property type="protein sequence ID" value="GGV78965.1"/>
    <property type="molecule type" value="Genomic_DNA"/>
</dbReference>
<evidence type="ECO:0000256" key="1">
    <source>
        <dbReference type="SAM" id="MobiDB-lite"/>
    </source>
</evidence>
<accession>A0ABQ2VTS1</accession>
<name>A0ABQ2VTS1_9ACTN</name>
<dbReference type="Proteomes" id="UP000660675">
    <property type="component" value="Unassembled WGS sequence"/>
</dbReference>
<proteinExistence type="predicted"/>
<comment type="caution">
    <text evidence="2">The sequence shown here is derived from an EMBL/GenBank/DDBJ whole genome shotgun (WGS) entry which is preliminary data.</text>
</comment>
<evidence type="ECO:0000313" key="3">
    <source>
        <dbReference type="Proteomes" id="UP000660675"/>
    </source>
</evidence>
<sequence length="70" mass="7643">MGPVHTRQQEAERRSWTSSGDGLSALMAVAQLPCRAVASIPRDGPDRTFTCMSRELKDVHAQGAYSPLDQ</sequence>
<organism evidence="2 3">
    <name type="scientific">Streptomyces gelaticus</name>
    <dbReference type="NCBI Taxonomy" id="285446"/>
    <lineage>
        <taxon>Bacteria</taxon>
        <taxon>Bacillati</taxon>
        <taxon>Actinomycetota</taxon>
        <taxon>Actinomycetes</taxon>
        <taxon>Kitasatosporales</taxon>
        <taxon>Streptomycetaceae</taxon>
        <taxon>Streptomyces</taxon>
    </lineage>
</organism>